<organism evidence="9 10">
    <name type="scientific">Pelomonas caseinilytica</name>
    <dbReference type="NCBI Taxonomy" id="2906763"/>
    <lineage>
        <taxon>Bacteria</taxon>
        <taxon>Pseudomonadati</taxon>
        <taxon>Pseudomonadota</taxon>
        <taxon>Betaproteobacteria</taxon>
        <taxon>Burkholderiales</taxon>
        <taxon>Sphaerotilaceae</taxon>
        <taxon>Roseateles</taxon>
    </lineage>
</organism>
<dbReference type="PANTHER" id="PTHR23421">
    <property type="entry name" value="BETA-GALACTOSIDASE RELATED"/>
    <property type="match status" value="1"/>
</dbReference>
<evidence type="ECO:0000256" key="2">
    <source>
        <dbReference type="ARBA" id="ARBA00022801"/>
    </source>
</evidence>
<evidence type="ECO:0000313" key="9">
    <source>
        <dbReference type="EMBL" id="MCE4537287.1"/>
    </source>
</evidence>
<dbReference type="EMBL" id="JAJTWT010000003">
    <property type="protein sequence ID" value="MCE4537287.1"/>
    <property type="molecule type" value="Genomic_DNA"/>
</dbReference>
<keyword evidence="2 4" id="KW-0378">Hydrolase</keyword>
<evidence type="ECO:0000256" key="5">
    <source>
        <dbReference type="RuleBase" id="RU003679"/>
    </source>
</evidence>
<dbReference type="RefSeq" id="WP_233391120.1">
    <property type="nucleotide sequence ID" value="NZ_JAJTWT010000003.1"/>
</dbReference>
<evidence type="ECO:0000256" key="3">
    <source>
        <dbReference type="ARBA" id="ARBA00023295"/>
    </source>
</evidence>
<evidence type="ECO:0000256" key="6">
    <source>
        <dbReference type="SAM" id="MobiDB-lite"/>
    </source>
</evidence>
<gene>
    <name evidence="9" type="ORF">LXT12_08495</name>
</gene>
<proteinExistence type="inferred from homology"/>
<sequence>MARILPLGAALLLTALGAAAGADTLLKLDARAPVPAPQTGYLKLGTTRTPQGHTLAVNSRYLLRDGQPWLPVMGEYHYSRAPASQWDTELRLMKAAGIDIVASYVFWNHHQERPGAIDWKGNRDLRRFVQLAQAAGLQVVVRLGPWAHGESRHGGIPDWVVDAMPTRSNDAEYMAHVERLYAGIGAQLKGLLWKDGGPVIGVQIENEYNLRGPGRGEDHIRALKALALKAGLDVPLYTVTGWDGAAYPSGEVTPVFGGYPDEPWATSTTELAPKETYAFRFDTRVSGDLGAQTRARGAGTAETDKDKVPFLGAEYGAGLPAMYRRRTRVSPDDVASMLPVQLGSGVNLLGYYMFHGGRNPVGAAGRGLEESSLSGGYNDTPRISYDFQAPLGPDGQQREVLTRLRPFHYLLHDYGGPLAAMTVRRPEQVPASPADLQMPRWSVRASGDRGFLFFNNHVRQHAMPVQAGVRFEVALPGGTVTLPSQPVDIPSGAYFVWPLNLDLDGVPLRYATAQPVARLDAGALGIVHVFAPTPGIAAEFALADGVRTMSSEGAQMLAIGKSKGRPVNVLLLSTEELARLQVLDVAGQRRLVFSEQQAWVADGKLQLRGLATQPLRAAVFPPLPKPRAAGLLTRQDGALQRLEFKADASEPSLRVTAARPAGKAPPVLKGGPAGAALQPAPEAFGSAATWSLQLPRPLAPRAEDVLLELDFVGDIGRLFAGSRMLDDWYYNGQRWQVGLRQFDLAPGQTLSLSVLPLQADAPIYIDAAHRPAFAEGQTQVAELRGARLLPLRRVAIAWGRR</sequence>
<comment type="similarity">
    <text evidence="1 5">Belongs to the glycosyl hydrolase 35 family.</text>
</comment>
<dbReference type="EC" id="3.2.1.23" evidence="4"/>
<dbReference type="SUPFAM" id="SSF51445">
    <property type="entry name" value="(Trans)glycosidases"/>
    <property type="match status" value="1"/>
</dbReference>
<dbReference type="PRINTS" id="PR00742">
    <property type="entry name" value="GLHYDRLASE35"/>
</dbReference>
<dbReference type="InterPro" id="IPR031330">
    <property type="entry name" value="Gly_Hdrlase_35_cat"/>
</dbReference>
<reference evidence="9 10" key="1">
    <citation type="submission" date="2021-12" db="EMBL/GenBank/DDBJ databases">
        <title>Genome seq of p7.</title>
        <authorList>
            <person name="Seo T."/>
        </authorList>
    </citation>
    <scope>NUCLEOTIDE SEQUENCE [LARGE SCALE GENOMIC DNA]</scope>
    <source>
        <strain evidence="9 10">P7</strain>
    </source>
</reference>
<feature type="signal peptide" evidence="7">
    <location>
        <begin position="1"/>
        <end position="20"/>
    </location>
</feature>
<dbReference type="Gene3D" id="3.20.20.80">
    <property type="entry name" value="Glycosidases"/>
    <property type="match status" value="1"/>
</dbReference>
<feature type="region of interest" description="Disordered" evidence="6">
    <location>
        <begin position="654"/>
        <end position="675"/>
    </location>
</feature>
<evidence type="ECO:0000256" key="4">
    <source>
        <dbReference type="RuleBase" id="RU000675"/>
    </source>
</evidence>
<protein>
    <recommendedName>
        <fullName evidence="4">Beta-galactosidase</fullName>
        <ecNumber evidence="4">3.2.1.23</ecNumber>
    </recommendedName>
</protein>
<dbReference type="InterPro" id="IPR019801">
    <property type="entry name" value="Glyco_hydro_35_CS"/>
</dbReference>
<feature type="chain" id="PRO_5045091183" description="Beta-galactosidase" evidence="7">
    <location>
        <begin position="21"/>
        <end position="801"/>
    </location>
</feature>
<dbReference type="InterPro" id="IPR017853">
    <property type="entry name" value="GH"/>
</dbReference>
<feature type="domain" description="Glycoside hydrolase 35 catalytic" evidence="8">
    <location>
        <begin position="62"/>
        <end position="407"/>
    </location>
</feature>
<evidence type="ECO:0000313" key="10">
    <source>
        <dbReference type="Proteomes" id="UP001201463"/>
    </source>
</evidence>
<dbReference type="Pfam" id="PF01301">
    <property type="entry name" value="Glyco_hydro_35"/>
    <property type="match status" value="1"/>
</dbReference>
<comment type="catalytic activity">
    <reaction evidence="4">
        <text>Hydrolysis of terminal non-reducing beta-D-galactose residues in beta-D-galactosides.</text>
        <dbReference type="EC" id="3.2.1.23"/>
    </reaction>
</comment>
<name>A0ABS8X920_9BURK</name>
<dbReference type="InterPro" id="IPR001944">
    <property type="entry name" value="Glycoside_Hdrlase_35"/>
</dbReference>
<dbReference type="PROSITE" id="PS01182">
    <property type="entry name" value="GLYCOSYL_HYDROL_F35"/>
    <property type="match status" value="1"/>
</dbReference>
<evidence type="ECO:0000256" key="7">
    <source>
        <dbReference type="SAM" id="SignalP"/>
    </source>
</evidence>
<evidence type="ECO:0000259" key="8">
    <source>
        <dbReference type="Pfam" id="PF01301"/>
    </source>
</evidence>
<keyword evidence="10" id="KW-1185">Reference proteome</keyword>
<keyword evidence="7" id="KW-0732">Signal</keyword>
<keyword evidence="3 4" id="KW-0326">Glycosidase</keyword>
<evidence type="ECO:0000256" key="1">
    <source>
        <dbReference type="ARBA" id="ARBA00009809"/>
    </source>
</evidence>
<dbReference type="Proteomes" id="UP001201463">
    <property type="component" value="Unassembled WGS sequence"/>
</dbReference>
<comment type="caution">
    <text evidence="9">The sequence shown here is derived from an EMBL/GenBank/DDBJ whole genome shotgun (WGS) entry which is preliminary data.</text>
</comment>
<accession>A0ABS8X920</accession>